<protein>
    <submittedName>
        <fullName evidence="1">Uncharacterized protein</fullName>
    </submittedName>
</protein>
<evidence type="ECO:0000313" key="2">
    <source>
        <dbReference type="Proteomes" id="UP001377804"/>
    </source>
</evidence>
<dbReference type="RefSeq" id="WP_339970272.1">
    <property type="nucleotide sequence ID" value="NZ_JAWMWG010000002.1"/>
</dbReference>
<dbReference type="Proteomes" id="UP001377804">
    <property type="component" value="Unassembled WGS sequence"/>
</dbReference>
<keyword evidence="2" id="KW-1185">Reference proteome</keyword>
<comment type="caution">
    <text evidence="1">The sequence shown here is derived from an EMBL/GenBank/DDBJ whole genome shotgun (WGS) entry which is preliminary data.</text>
</comment>
<organism evidence="1 2">
    <name type="scientific">Holzapfeliella saturejae</name>
    <dbReference type="NCBI Taxonomy" id="3082953"/>
    <lineage>
        <taxon>Bacteria</taxon>
        <taxon>Bacillati</taxon>
        <taxon>Bacillota</taxon>
        <taxon>Bacilli</taxon>
        <taxon>Lactobacillales</taxon>
        <taxon>Lactobacillaceae</taxon>
        <taxon>Holzapfeliella</taxon>
    </lineage>
</organism>
<reference evidence="1 2" key="1">
    <citation type="submission" date="2023-10" db="EMBL/GenBank/DDBJ databases">
        <title>Holzapfeliella saturejae sp. nov. isolated from Satureja montana flowers.</title>
        <authorList>
            <person name="Alcantara C."/>
            <person name="Zuniga M."/>
            <person name="Landete J.M."/>
            <person name="Monedero V."/>
        </authorList>
    </citation>
    <scope>NUCLEOTIDE SEQUENCE [LARGE SCALE GENOMIC DNA]</scope>
    <source>
        <strain evidence="1 2">He02</strain>
    </source>
</reference>
<sequence>MDQLQKIEEQEKKLRQKKKQLFEKEQAKIGRQFMKSVKLKTTDFDKAKSRLEEGFLISKDNYKKLVYLANEIYQDYDGNLQTKNSEELLKILATFRTKK</sequence>
<proteinExistence type="predicted"/>
<evidence type="ECO:0000313" key="1">
    <source>
        <dbReference type="EMBL" id="MEJ6348768.1"/>
    </source>
</evidence>
<accession>A0ABU8SIL6</accession>
<dbReference type="EMBL" id="JAWMWG010000002">
    <property type="protein sequence ID" value="MEJ6348768.1"/>
    <property type="molecule type" value="Genomic_DNA"/>
</dbReference>
<name>A0ABU8SIL6_9LACO</name>
<gene>
    <name evidence="1" type="ORF">R4Y45_06000</name>
</gene>